<dbReference type="PANTHER" id="PTHR42776:SF27">
    <property type="entry name" value="DIPEPTIDYL PEPTIDASE FAMILY MEMBER 6"/>
    <property type="match status" value="1"/>
</dbReference>
<name>A0ABW0SS23_9GAMM</name>
<evidence type="ECO:0000313" key="4">
    <source>
        <dbReference type="EMBL" id="MFC5571347.1"/>
    </source>
</evidence>
<feature type="domain" description="Peptidase S9 prolyl oligopeptidase catalytic" evidence="3">
    <location>
        <begin position="445"/>
        <end position="641"/>
    </location>
</feature>
<dbReference type="Gene3D" id="2.120.10.30">
    <property type="entry name" value="TolB, C-terminal domain"/>
    <property type="match status" value="1"/>
</dbReference>
<keyword evidence="2" id="KW-0732">Signal</keyword>
<feature type="signal peptide" evidence="2">
    <location>
        <begin position="1"/>
        <end position="35"/>
    </location>
</feature>
<protein>
    <submittedName>
        <fullName evidence="4">S9 family peptidase</fullName>
    </submittedName>
</protein>
<dbReference type="Proteomes" id="UP001596036">
    <property type="component" value="Unassembled WGS sequence"/>
</dbReference>
<dbReference type="RefSeq" id="WP_386755952.1">
    <property type="nucleotide sequence ID" value="NZ_JBHSNM010000007.1"/>
</dbReference>
<dbReference type="EMBL" id="JBHSNM010000007">
    <property type="protein sequence ID" value="MFC5571347.1"/>
    <property type="molecule type" value="Genomic_DNA"/>
</dbReference>
<dbReference type="InterPro" id="IPR001375">
    <property type="entry name" value="Peptidase_S9_cat"/>
</dbReference>
<dbReference type="SUPFAM" id="SSF82171">
    <property type="entry name" value="DPP6 N-terminal domain-like"/>
    <property type="match status" value="1"/>
</dbReference>
<comment type="caution">
    <text evidence="4">The sequence shown here is derived from an EMBL/GenBank/DDBJ whole genome shotgun (WGS) entry which is preliminary data.</text>
</comment>
<reference evidence="5" key="1">
    <citation type="journal article" date="2019" name="Int. J. Syst. Evol. Microbiol.">
        <title>The Global Catalogue of Microorganisms (GCM) 10K type strain sequencing project: providing services to taxonomists for standard genome sequencing and annotation.</title>
        <authorList>
            <consortium name="The Broad Institute Genomics Platform"/>
            <consortium name="The Broad Institute Genome Sequencing Center for Infectious Disease"/>
            <person name="Wu L."/>
            <person name="Ma J."/>
        </authorList>
    </citation>
    <scope>NUCLEOTIDE SEQUENCE [LARGE SCALE GENOMIC DNA]</scope>
    <source>
        <strain evidence="5">KACC 11407</strain>
    </source>
</reference>
<keyword evidence="5" id="KW-1185">Reference proteome</keyword>
<evidence type="ECO:0000256" key="1">
    <source>
        <dbReference type="ARBA" id="ARBA00022801"/>
    </source>
</evidence>
<sequence length="709" mass="77223">MKTSSLFVPTPAMHARWLRLLTAVVLVVAGPLAHADTDADTLRAAVAVERSRPPAALQPRAAFLDARPLSAVTLSPDGRHVAYLREQASSRSLWLLPTAGGAPRNLLPRTEANQLRWSRDGRWLFVIGRTSLATLPMHGVGGIRIPLNGVERRTVVQLDPSQPAAVVLRERVRAGNHERWRLVRMDAQGRRTLLREDPFWVHDVAFDARGRIAAVTRFDGERNAILRAMPDGTLHMLRLLDAMDRITLLGFDAAGDLIVRGRLDRDLQGVLRLDAHGAPHVVHADPRGEADLDELELDPATLQPAIASYRSTVAASYGIGDAQPHVDALRRRFPGRDLAISIGRGPAACWLVSERASTLRDPRWHLYDPRSGRTRRILERDAGLRAPLPEAALARKIPFAYRASDGMRVRGFLLVPPGIDPARAPLVADVHGGPINHFDSGYDAMGQLLANRGYVVFESNFRGSTGHGRDYMLAARGDFGNGRVQQDIVDGVRYLLVQGIGDAQRVGIAGHSFGGYSTLQGVTFAPDLFKVGVAGAPPADFAWSMQWLVESGDQGARKNGSLLAMLRELSVDPYDAATYTRLHAQSPLVNAGRLQRPVLLLAGGADRVVAIREVIHYAAVLKRLGKSVSLYVEPQGGHSPTDPLPREAYVYLTEAMLHGTLGGAAPEPPNSALRDYLRRNLRLDAAGLLRTERGAARPPSTAARYAASR</sequence>
<proteinExistence type="predicted"/>
<accession>A0ABW0SS23</accession>
<dbReference type="PANTHER" id="PTHR42776">
    <property type="entry name" value="SERINE PEPTIDASE S9 FAMILY MEMBER"/>
    <property type="match status" value="1"/>
</dbReference>
<keyword evidence="1" id="KW-0378">Hydrolase</keyword>
<evidence type="ECO:0000259" key="3">
    <source>
        <dbReference type="Pfam" id="PF00326"/>
    </source>
</evidence>
<dbReference type="Gene3D" id="3.40.50.1820">
    <property type="entry name" value="alpha/beta hydrolase"/>
    <property type="match status" value="1"/>
</dbReference>
<dbReference type="SUPFAM" id="SSF53474">
    <property type="entry name" value="alpha/beta-Hydrolases"/>
    <property type="match status" value="1"/>
</dbReference>
<dbReference type="InterPro" id="IPR029058">
    <property type="entry name" value="AB_hydrolase_fold"/>
</dbReference>
<dbReference type="Pfam" id="PF00326">
    <property type="entry name" value="Peptidase_S9"/>
    <property type="match status" value="1"/>
</dbReference>
<feature type="chain" id="PRO_5047029091" evidence="2">
    <location>
        <begin position="36"/>
        <end position="709"/>
    </location>
</feature>
<dbReference type="InterPro" id="IPR011042">
    <property type="entry name" value="6-blade_b-propeller_TolB-like"/>
</dbReference>
<evidence type="ECO:0000313" key="5">
    <source>
        <dbReference type="Proteomes" id="UP001596036"/>
    </source>
</evidence>
<organism evidence="4 5">
    <name type="scientific">Lysobacter yangpyeongensis</name>
    <dbReference type="NCBI Taxonomy" id="346182"/>
    <lineage>
        <taxon>Bacteria</taxon>
        <taxon>Pseudomonadati</taxon>
        <taxon>Pseudomonadota</taxon>
        <taxon>Gammaproteobacteria</taxon>
        <taxon>Lysobacterales</taxon>
        <taxon>Lysobacteraceae</taxon>
        <taxon>Lysobacter</taxon>
    </lineage>
</organism>
<gene>
    <name evidence="4" type="ORF">ACFPN1_14885</name>
</gene>
<evidence type="ECO:0000256" key="2">
    <source>
        <dbReference type="SAM" id="SignalP"/>
    </source>
</evidence>